<evidence type="ECO:0000256" key="1">
    <source>
        <dbReference type="SAM" id="MobiDB-lite"/>
    </source>
</evidence>
<dbReference type="Proteomes" id="UP001221757">
    <property type="component" value="Unassembled WGS sequence"/>
</dbReference>
<dbReference type="EMBL" id="JARKIE010000107">
    <property type="protein sequence ID" value="KAJ7683555.1"/>
    <property type="molecule type" value="Genomic_DNA"/>
</dbReference>
<protein>
    <submittedName>
        <fullName evidence="2">Uncharacterized protein</fullName>
    </submittedName>
</protein>
<proteinExistence type="predicted"/>
<feature type="region of interest" description="Disordered" evidence="1">
    <location>
        <begin position="27"/>
        <end position="51"/>
    </location>
</feature>
<organism evidence="2 3">
    <name type="scientific">Mycena rosella</name>
    <name type="common">Pink bonnet</name>
    <name type="synonym">Agaricus rosellus</name>
    <dbReference type="NCBI Taxonomy" id="1033263"/>
    <lineage>
        <taxon>Eukaryota</taxon>
        <taxon>Fungi</taxon>
        <taxon>Dikarya</taxon>
        <taxon>Basidiomycota</taxon>
        <taxon>Agaricomycotina</taxon>
        <taxon>Agaricomycetes</taxon>
        <taxon>Agaricomycetidae</taxon>
        <taxon>Agaricales</taxon>
        <taxon>Marasmiineae</taxon>
        <taxon>Mycenaceae</taxon>
        <taxon>Mycena</taxon>
    </lineage>
</organism>
<name>A0AAD7D7X6_MYCRO</name>
<evidence type="ECO:0000313" key="2">
    <source>
        <dbReference type="EMBL" id="KAJ7683555.1"/>
    </source>
</evidence>
<reference evidence="2" key="1">
    <citation type="submission" date="2023-03" db="EMBL/GenBank/DDBJ databases">
        <title>Massive genome expansion in bonnet fungi (Mycena s.s.) driven by repeated elements and novel gene families across ecological guilds.</title>
        <authorList>
            <consortium name="Lawrence Berkeley National Laboratory"/>
            <person name="Harder C.B."/>
            <person name="Miyauchi S."/>
            <person name="Viragh M."/>
            <person name="Kuo A."/>
            <person name="Thoen E."/>
            <person name="Andreopoulos B."/>
            <person name="Lu D."/>
            <person name="Skrede I."/>
            <person name="Drula E."/>
            <person name="Henrissat B."/>
            <person name="Morin E."/>
            <person name="Kohler A."/>
            <person name="Barry K."/>
            <person name="LaButti K."/>
            <person name="Morin E."/>
            <person name="Salamov A."/>
            <person name="Lipzen A."/>
            <person name="Mereny Z."/>
            <person name="Hegedus B."/>
            <person name="Baldrian P."/>
            <person name="Stursova M."/>
            <person name="Weitz H."/>
            <person name="Taylor A."/>
            <person name="Grigoriev I.V."/>
            <person name="Nagy L.G."/>
            <person name="Martin F."/>
            <person name="Kauserud H."/>
        </authorList>
    </citation>
    <scope>NUCLEOTIDE SEQUENCE</scope>
    <source>
        <strain evidence="2">CBHHK067</strain>
    </source>
</reference>
<comment type="caution">
    <text evidence="2">The sequence shown here is derived from an EMBL/GenBank/DDBJ whole genome shotgun (WGS) entry which is preliminary data.</text>
</comment>
<evidence type="ECO:0000313" key="3">
    <source>
        <dbReference type="Proteomes" id="UP001221757"/>
    </source>
</evidence>
<keyword evidence="3" id="KW-1185">Reference proteome</keyword>
<gene>
    <name evidence="2" type="ORF">B0H17DRAFT_1181586</name>
</gene>
<dbReference type="AlphaFoldDB" id="A0AAD7D7X6"/>
<sequence>MLRPTTRNLRRVFNQFQGYNYSPISRLARTNGRTSAQPGFSEESEGPPNNDKQALARLEEFNEQIHVLRAAEGAEPHYYLLASHTIISEVTSYLARHGDGSEAYLSIFMNSNAPRGSDLLRARRCVFNLTETAVAFISLVPRSSPLRAEHTAIFDLNGALEPLYMLYNEDIDTRQWREFWNRAQPVILELWAELHKAGFGPEEE</sequence>
<accession>A0AAD7D7X6</accession>